<keyword evidence="4" id="KW-1185">Reference proteome</keyword>
<proteinExistence type="inferred from homology"/>
<dbReference type="GO" id="GO:0045296">
    <property type="term" value="F:cadherin binding"/>
    <property type="evidence" value="ECO:0007669"/>
    <property type="project" value="InterPro"/>
</dbReference>
<evidence type="ECO:0000313" key="3">
    <source>
        <dbReference type="Ensembl" id="ENSSFOP00015014913.1"/>
    </source>
</evidence>
<dbReference type="AlphaFoldDB" id="A0A8C9RJV4"/>
<dbReference type="InterPro" id="IPR016024">
    <property type="entry name" value="ARM-type_fold"/>
</dbReference>
<sequence>TSSTQQTYQDGVGMEEIVEGCTGALHILARDPENRADIAMLLVKFGLCLVLWQLLYSPIENVKRLAAGVLCELALDKQSAELIDAEGASAPLMELLHSSNEGIGRGWRKAQKSDKGSSNKCTRKAGERKGGEHCEAQVLGPVLGHDWSQDCLFTDFKRCQKGPDTQCTFLGRLIALASPHSLPAQAQNTMVLRAGKVKPREKPCD</sequence>
<dbReference type="Ensembl" id="ENSSFOT00015015088.2">
    <property type="protein sequence ID" value="ENSSFOP00015014913.1"/>
    <property type="gene ID" value="ENSSFOG00015009609.2"/>
</dbReference>
<dbReference type="InterPro" id="IPR011989">
    <property type="entry name" value="ARM-like"/>
</dbReference>
<evidence type="ECO:0000256" key="1">
    <source>
        <dbReference type="ARBA" id="ARBA00005462"/>
    </source>
</evidence>
<reference evidence="3" key="2">
    <citation type="submission" date="2025-08" db="UniProtKB">
        <authorList>
            <consortium name="Ensembl"/>
        </authorList>
    </citation>
    <scope>IDENTIFICATION</scope>
</reference>
<dbReference type="Proteomes" id="UP000694397">
    <property type="component" value="Chromosome 3"/>
</dbReference>
<protein>
    <submittedName>
        <fullName evidence="3">Uncharacterized protein</fullName>
    </submittedName>
</protein>
<dbReference type="PANTHER" id="PTHR45976">
    <property type="entry name" value="ARMADILLO SEGMENT POLARITY PROTEIN"/>
    <property type="match status" value="1"/>
</dbReference>
<feature type="region of interest" description="Disordered" evidence="2">
    <location>
        <begin position="106"/>
        <end position="126"/>
    </location>
</feature>
<dbReference type="Gene3D" id="1.25.10.10">
    <property type="entry name" value="Leucine-rich Repeat Variant"/>
    <property type="match status" value="1"/>
</dbReference>
<reference evidence="3" key="3">
    <citation type="submission" date="2025-09" db="UniProtKB">
        <authorList>
            <consortium name="Ensembl"/>
        </authorList>
    </citation>
    <scope>IDENTIFICATION</scope>
</reference>
<name>A0A8C9RJV4_SCLFO</name>
<dbReference type="OrthoDB" id="195736at2759"/>
<organism evidence="3 4">
    <name type="scientific">Scleropages formosus</name>
    <name type="common">Asian bonytongue</name>
    <name type="synonym">Osteoglossum formosum</name>
    <dbReference type="NCBI Taxonomy" id="113540"/>
    <lineage>
        <taxon>Eukaryota</taxon>
        <taxon>Metazoa</taxon>
        <taxon>Chordata</taxon>
        <taxon>Craniata</taxon>
        <taxon>Vertebrata</taxon>
        <taxon>Euteleostomi</taxon>
        <taxon>Actinopterygii</taxon>
        <taxon>Neopterygii</taxon>
        <taxon>Teleostei</taxon>
        <taxon>Osteoglossocephala</taxon>
        <taxon>Osteoglossomorpha</taxon>
        <taxon>Osteoglossiformes</taxon>
        <taxon>Osteoglossidae</taxon>
        <taxon>Scleropages</taxon>
    </lineage>
</organism>
<dbReference type="SUPFAM" id="SSF48371">
    <property type="entry name" value="ARM repeat"/>
    <property type="match status" value="1"/>
</dbReference>
<comment type="similarity">
    <text evidence="1">Belongs to the beta-catenin family.</text>
</comment>
<dbReference type="GeneTree" id="ENSGT00940000156395"/>
<dbReference type="GO" id="GO:0007155">
    <property type="term" value="P:cell adhesion"/>
    <property type="evidence" value="ECO:0007669"/>
    <property type="project" value="InterPro"/>
</dbReference>
<accession>A0A8C9RJV4</accession>
<reference evidence="3 4" key="1">
    <citation type="submission" date="2019-04" db="EMBL/GenBank/DDBJ databases">
        <authorList>
            <consortium name="Wellcome Sanger Institute Data Sharing"/>
        </authorList>
    </citation>
    <scope>NUCLEOTIDE SEQUENCE [LARGE SCALE GENOMIC DNA]</scope>
</reference>
<evidence type="ECO:0000313" key="4">
    <source>
        <dbReference type="Proteomes" id="UP000694397"/>
    </source>
</evidence>
<evidence type="ECO:0000256" key="2">
    <source>
        <dbReference type="SAM" id="MobiDB-lite"/>
    </source>
</evidence>
<dbReference type="InterPro" id="IPR013284">
    <property type="entry name" value="Beta-catenin"/>
</dbReference>